<protein>
    <recommendedName>
        <fullName evidence="3">Type VI secretion system protein</fullName>
    </recommendedName>
</protein>
<dbReference type="SUPFAM" id="SSF160719">
    <property type="entry name" value="gpW/gp25-like"/>
    <property type="match status" value="1"/>
</dbReference>
<proteinExistence type="predicted"/>
<gene>
    <name evidence="1" type="ORF">SAMN02799615_00204</name>
</gene>
<dbReference type="STRING" id="500610.SAMN02799615_00204"/>
<evidence type="ECO:0008006" key="3">
    <source>
        <dbReference type="Google" id="ProtNLM"/>
    </source>
</evidence>
<keyword evidence="2" id="KW-1185">Reference proteome</keyword>
<name>A0A1I1XF38_9GAMM</name>
<reference evidence="2" key="1">
    <citation type="submission" date="2016-10" db="EMBL/GenBank/DDBJ databases">
        <authorList>
            <person name="Varghese N."/>
            <person name="Submissions S."/>
        </authorList>
    </citation>
    <scope>NUCLEOTIDE SEQUENCE [LARGE SCALE GENOMIC DNA]</scope>
    <source>
        <strain evidence="2">UNC178MFTsu3.1</strain>
    </source>
</reference>
<evidence type="ECO:0000313" key="2">
    <source>
        <dbReference type="Proteomes" id="UP000199477"/>
    </source>
</evidence>
<sequence length="132" mass="14657">MVVQFLMERLVNRSEPDMGQAPPFDPIGAVAAQIQRIVECRPYVGLGGARVCDFGMPPIVDTGIGMNEHERFGARLLEAIARFEPRLRAPRLEWLATGRALKPYALVVHGSVQVDNQPSTFRFELPCPDELA</sequence>
<evidence type="ECO:0000313" key="1">
    <source>
        <dbReference type="EMBL" id="SFE05258.1"/>
    </source>
</evidence>
<dbReference type="AlphaFoldDB" id="A0A1I1XF38"/>
<organism evidence="1 2">
    <name type="scientific">Dyella marensis</name>
    <dbReference type="NCBI Taxonomy" id="500610"/>
    <lineage>
        <taxon>Bacteria</taxon>
        <taxon>Pseudomonadati</taxon>
        <taxon>Pseudomonadota</taxon>
        <taxon>Gammaproteobacteria</taxon>
        <taxon>Lysobacterales</taxon>
        <taxon>Rhodanobacteraceae</taxon>
        <taxon>Dyella</taxon>
    </lineage>
</organism>
<accession>A0A1I1XF38</accession>
<dbReference type="Proteomes" id="UP000199477">
    <property type="component" value="Unassembled WGS sequence"/>
</dbReference>
<dbReference type="EMBL" id="FONH01000001">
    <property type="protein sequence ID" value="SFE05258.1"/>
    <property type="molecule type" value="Genomic_DNA"/>
</dbReference>